<dbReference type="InterPro" id="IPR014710">
    <property type="entry name" value="RmlC-like_jellyroll"/>
</dbReference>
<dbReference type="InterPro" id="IPR011051">
    <property type="entry name" value="RmlC_Cupin_sf"/>
</dbReference>
<dbReference type="Gene3D" id="1.10.10.60">
    <property type="entry name" value="Homeodomain-like"/>
    <property type="match status" value="1"/>
</dbReference>
<dbReference type="SUPFAM" id="SSF46689">
    <property type="entry name" value="Homeodomain-like"/>
    <property type="match status" value="1"/>
</dbReference>
<gene>
    <name evidence="5" type="ORF">BE21_46770</name>
</gene>
<dbReference type="InterPro" id="IPR009057">
    <property type="entry name" value="Homeodomain-like_sf"/>
</dbReference>
<dbReference type="SUPFAM" id="SSF51182">
    <property type="entry name" value="RmlC-like cupins"/>
    <property type="match status" value="1"/>
</dbReference>
<proteinExistence type="predicted"/>
<dbReference type="Pfam" id="PF12833">
    <property type="entry name" value="HTH_18"/>
    <property type="match status" value="1"/>
</dbReference>
<dbReference type="SMART" id="SM00342">
    <property type="entry name" value="HTH_ARAC"/>
    <property type="match status" value="1"/>
</dbReference>
<evidence type="ECO:0000313" key="5">
    <source>
        <dbReference type="EMBL" id="KYG04447.1"/>
    </source>
</evidence>
<dbReference type="Gene3D" id="2.60.120.10">
    <property type="entry name" value="Jelly Rolls"/>
    <property type="match status" value="1"/>
</dbReference>
<organism evidence="5 6">
    <name type="scientific">Sorangium cellulosum</name>
    <name type="common">Polyangium cellulosum</name>
    <dbReference type="NCBI Taxonomy" id="56"/>
    <lineage>
        <taxon>Bacteria</taxon>
        <taxon>Pseudomonadati</taxon>
        <taxon>Myxococcota</taxon>
        <taxon>Polyangia</taxon>
        <taxon>Polyangiales</taxon>
        <taxon>Polyangiaceae</taxon>
        <taxon>Sorangium</taxon>
    </lineage>
</organism>
<protein>
    <submittedName>
        <fullName evidence="5">AraC family transcriptional regulator</fullName>
    </submittedName>
</protein>
<dbReference type="GO" id="GO:0003700">
    <property type="term" value="F:DNA-binding transcription factor activity"/>
    <property type="evidence" value="ECO:0007669"/>
    <property type="project" value="InterPro"/>
</dbReference>
<evidence type="ECO:0000259" key="4">
    <source>
        <dbReference type="PROSITE" id="PS01124"/>
    </source>
</evidence>
<dbReference type="GO" id="GO:0043565">
    <property type="term" value="F:sequence-specific DNA binding"/>
    <property type="evidence" value="ECO:0007669"/>
    <property type="project" value="InterPro"/>
</dbReference>
<comment type="caution">
    <text evidence="5">The sequence shown here is derived from an EMBL/GenBank/DDBJ whole genome shotgun (WGS) entry which is preliminary data.</text>
</comment>
<evidence type="ECO:0000256" key="3">
    <source>
        <dbReference type="ARBA" id="ARBA00023163"/>
    </source>
</evidence>
<keyword evidence="1" id="KW-0805">Transcription regulation</keyword>
<sequence length="284" mass="29597">MSSAPWSRVARRPPGLLSTPMLLPPKATGLAAPTGVARPWPSVLATWGPGERSTLHAHHCCHLVLALDGELQIRTADKGPFQAGGAVVTAPDVAHEIDASGARVLLVFIEPESDVGDALAQALGASAIEIVGPEAADRLRSRVAAPGQADVAAALPGVLEALGIAAPPASPRPRHPGVRRVLRHLRADAGGADTSLEALARVARLSPGRFMHAFTDSVGVPLRPYLLWLKVERAGAAMAAGATLAEAATAAGFADAAHMTRTFRRMFGVSPSDLRRRSQLVQDR</sequence>
<feature type="domain" description="HTH araC/xylS-type" evidence="4">
    <location>
        <begin position="179"/>
        <end position="277"/>
    </location>
</feature>
<keyword evidence="2" id="KW-0238">DNA-binding</keyword>
<dbReference type="Proteomes" id="UP000075502">
    <property type="component" value="Unassembled WGS sequence"/>
</dbReference>
<accession>A0A150TIR5</accession>
<dbReference type="AlphaFoldDB" id="A0A150TIR5"/>
<evidence type="ECO:0000313" key="6">
    <source>
        <dbReference type="Proteomes" id="UP000075502"/>
    </source>
</evidence>
<evidence type="ECO:0000256" key="1">
    <source>
        <dbReference type="ARBA" id="ARBA00023015"/>
    </source>
</evidence>
<keyword evidence="3" id="KW-0804">Transcription</keyword>
<evidence type="ECO:0000256" key="2">
    <source>
        <dbReference type="ARBA" id="ARBA00023125"/>
    </source>
</evidence>
<dbReference type="InterPro" id="IPR018060">
    <property type="entry name" value="HTH_AraC"/>
</dbReference>
<reference evidence="5 6" key="1">
    <citation type="submission" date="2014-02" db="EMBL/GenBank/DDBJ databases">
        <title>The small core and large imbalanced accessory genome model reveals a collaborative survival strategy of Sorangium cellulosum strains in nature.</title>
        <authorList>
            <person name="Han K."/>
            <person name="Peng R."/>
            <person name="Blom J."/>
            <person name="Li Y.-Z."/>
        </authorList>
    </citation>
    <scope>NUCLEOTIDE SEQUENCE [LARGE SCALE GENOMIC DNA]</scope>
    <source>
        <strain evidence="5 6">So0007-03</strain>
    </source>
</reference>
<dbReference type="PROSITE" id="PS01124">
    <property type="entry name" value="HTH_ARAC_FAMILY_2"/>
    <property type="match status" value="1"/>
</dbReference>
<dbReference type="PANTHER" id="PTHR46796">
    <property type="entry name" value="HTH-TYPE TRANSCRIPTIONAL ACTIVATOR RHAS-RELATED"/>
    <property type="match status" value="1"/>
</dbReference>
<name>A0A150TIR5_SORCE</name>
<dbReference type="InterPro" id="IPR050204">
    <property type="entry name" value="AraC_XylS_family_regulators"/>
</dbReference>
<dbReference type="EMBL" id="JEME01002385">
    <property type="protein sequence ID" value="KYG04447.1"/>
    <property type="molecule type" value="Genomic_DNA"/>
</dbReference>